<dbReference type="EMBL" id="JABVXQ010000004">
    <property type="protein sequence ID" value="KAF6115044.1"/>
    <property type="molecule type" value="Genomic_DNA"/>
</dbReference>
<dbReference type="InterPro" id="IPR019362">
    <property type="entry name" value="MMADHC"/>
</dbReference>
<evidence type="ECO:0000313" key="3">
    <source>
        <dbReference type="Proteomes" id="UP000664940"/>
    </source>
</evidence>
<proteinExistence type="predicted"/>
<name>A0A834AMD3_9CHIR</name>
<evidence type="ECO:0000256" key="1">
    <source>
        <dbReference type="SAM" id="SignalP"/>
    </source>
</evidence>
<organism evidence="2 3">
    <name type="scientific">Phyllostomus discolor</name>
    <name type="common">pale spear-nosed bat</name>
    <dbReference type="NCBI Taxonomy" id="89673"/>
    <lineage>
        <taxon>Eukaryota</taxon>
        <taxon>Metazoa</taxon>
        <taxon>Chordata</taxon>
        <taxon>Craniata</taxon>
        <taxon>Vertebrata</taxon>
        <taxon>Euteleostomi</taxon>
        <taxon>Mammalia</taxon>
        <taxon>Eutheria</taxon>
        <taxon>Laurasiatheria</taxon>
        <taxon>Chiroptera</taxon>
        <taxon>Yangochiroptera</taxon>
        <taxon>Phyllostomidae</taxon>
        <taxon>Phyllostominae</taxon>
        <taxon>Phyllostomus</taxon>
    </lineage>
</organism>
<comment type="caution">
    <text evidence="2">The sequence shown here is derived from an EMBL/GenBank/DDBJ whole genome shotgun (WGS) entry which is preliminary data.</text>
</comment>
<dbReference type="PANTHER" id="PTHR13192:SF3">
    <property type="entry name" value="COBALAMIN TRAFFICKING PROTEIN CBLD"/>
    <property type="match status" value="1"/>
</dbReference>
<accession>A0A834AMD3</accession>
<reference evidence="2 3" key="1">
    <citation type="journal article" date="2020" name="Nature">
        <title>Six reference-quality genomes reveal evolution of bat adaptations.</title>
        <authorList>
            <person name="Jebb D."/>
            <person name="Huang Z."/>
            <person name="Pippel M."/>
            <person name="Hughes G.M."/>
            <person name="Lavrichenko K."/>
            <person name="Devanna P."/>
            <person name="Winkler S."/>
            <person name="Jermiin L.S."/>
            <person name="Skirmuntt E.C."/>
            <person name="Katzourakis A."/>
            <person name="Burkitt-Gray L."/>
            <person name="Ray D.A."/>
            <person name="Sullivan K.A.M."/>
            <person name="Roscito J.G."/>
            <person name="Kirilenko B.M."/>
            <person name="Davalos L.M."/>
            <person name="Corthals A.P."/>
            <person name="Power M.L."/>
            <person name="Jones G."/>
            <person name="Ransome R.D."/>
            <person name="Dechmann D.K.N."/>
            <person name="Locatelli A.G."/>
            <person name="Puechmaille S.J."/>
            <person name="Fedrigo O."/>
            <person name="Jarvis E.D."/>
            <person name="Hiller M."/>
            <person name="Vernes S.C."/>
            <person name="Myers E.W."/>
            <person name="Teeling E.C."/>
        </authorList>
    </citation>
    <scope>NUCLEOTIDE SEQUENCE [LARGE SCALE GENOMIC DNA]</scope>
    <source>
        <strain evidence="2">Bat1K_MPI-CBG_1</strain>
    </source>
</reference>
<dbReference type="GO" id="GO:0005739">
    <property type="term" value="C:mitochondrion"/>
    <property type="evidence" value="ECO:0007669"/>
    <property type="project" value="TreeGrafter"/>
</dbReference>
<protein>
    <submittedName>
        <fullName evidence="2">Metabolism of cobalamin associated D</fullName>
    </submittedName>
</protein>
<feature type="chain" id="PRO_5032318433" evidence="1">
    <location>
        <begin position="21"/>
        <end position="109"/>
    </location>
</feature>
<sequence length="109" mass="12227">MHSNAILNIFVSFSMQFISGAKEICYALRAEGYWADFIDPSSGLAFFGPYTNNTLFETDERYRHLGFSVDDLGCCKVIRHNLWGTHVIVGSIFTNATPDSHIMKKLSGN</sequence>
<dbReference type="Proteomes" id="UP000664940">
    <property type="component" value="Unassembled WGS sequence"/>
</dbReference>
<feature type="signal peptide" evidence="1">
    <location>
        <begin position="1"/>
        <end position="20"/>
    </location>
</feature>
<evidence type="ECO:0000313" key="2">
    <source>
        <dbReference type="EMBL" id="KAF6115044.1"/>
    </source>
</evidence>
<keyword evidence="1" id="KW-0732">Signal</keyword>
<dbReference type="GO" id="GO:0009235">
    <property type="term" value="P:cobalamin metabolic process"/>
    <property type="evidence" value="ECO:0007669"/>
    <property type="project" value="InterPro"/>
</dbReference>
<dbReference type="PANTHER" id="PTHR13192">
    <property type="entry name" value="MY011 PROTEIN"/>
    <property type="match status" value="1"/>
</dbReference>
<dbReference type="AlphaFoldDB" id="A0A834AMD3"/>
<gene>
    <name evidence="2" type="ORF">HJG60_013059</name>
</gene>
<dbReference type="Pfam" id="PF10229">
    <property type="entry name" value="MMADHC"/>
    <property type="match status" value="1"/>
</dbReference>